<dbReference type="GO" id="GO:0003677">
    <property type="term" value="F:DNA binding"/>
    <property type="evidence" value="ECO:0007669"/>
    <property type="project" value="UniProtKB-KW"/>
</dbReference>
<dbReference type="CDD" id="cd06171">
    <property type="entry name" value="Sigma70_r4"/>
    <property type="match status" value="1"/>
</dbReference>
<dbReference type="InterPro" id="IPR013325">
    <property type="entry name" value="RNA_pol_sigma_r2"/>
</dbReference>
<dbReference type="PANTHER" id="PTHR43133">
    <property type="entry name" value="RNA POLYMERASE ECF-TYPE SIGMA FACTO"/>
    <property type="match status" value="1"/>
</dbReference>
<dbReference type="GO" id="GO:0006352">
    <property type="term" value="P:DNA-templated transcription initiation"/>
    <property type="evidence" value="ECO:0007669"/>
    <property type="project" value="InterPro"/>
</dbReference>
<dbReference type="Gene3D" id="1.10.10.10">
    <property type="entry name" value="Winged helix-like DNA-binding domain superfamily/Winged helix DNA-binding domain"/>
    <property type="match status" value="1"/>
</dbReference>
<keyword evidence="8" id="KW-1185">Reference proteome</keyword>
<evidence type="ECO:0000259" key="6">
    <source>
        <dbReference type="Pfam" id="PF08281"/>
    </source>
</evidence>
<dbReference type="KEGG" id="tpla:ElP_04960"/>
<dbReference type="Gene3D" id="1.10.1740.10">
    <property type="match status" value="1"/>
</dbReference>
<dbReference type="Pfam" id="PF08281">
    <property type="entry name" value="Sigma70_r4_2"/>
    <property type="match status" value="1"/>
</dbReference>
<dbReference type="EMBL" id="CP036426">
    <property type="protein sequence ID" value="QDV32661.1"/>
    <property type="molecule type" value="Genomic_DNA"/>
</dbReference>
<dbReference type="AlphaFoldDB" id="A0A518GVT6"/>
<dbReference type="SUPFAM" id="SSF88659">
    <property type="entry name" value="Sigma3 and sigma4 domains of RNA polymerase sigma factors"/>
    <property type="match status" value="1"/>
</dbReference>
<evidence type="ECO:0000256" key="4">
    <source>
        <dbReference type="ARBA" id="ARBA00023125"/>
    </source>
</evidence>
<dbReference type="NCBIfam" id="TIGR02937">
    <property type="entry name" value="sigma70-ECF"/>
    <property type="match status" value="1"/>
</dbReference>
<dbReference type="GO" id="GO:0016987">
    <property type="term" value="F:sigma factor activity"/>
    <property type="evidence" value="ECO:0007669"/>
    <property type="project" value="UniProtKB-KW"/>
</dbReference>
<dbReference type="PANTHER" id="PTHR43133:SF8">
    <property type="entry name" value="RNA POLYMERASE SIGMA FACTOR HI_1459-RELATED"/>
    <property type="match status" value="1"/>
</dbReference>
<dbReference type="InterPro" id="IPR013324">
    <property type="entry name" value="RNA_pol_sigma_r3/r4-like"/>
</dbReference>
<dbReference type="SUPFAM" id="SSF88946">
    <property type="entry name" value="Sigma2 domain of RNA polymerase sigma factors"/>
    <property type="match status" value="1"/>
</dbReference>
<keyword evidence="3" id="KW-0731">Sigma factor</keyword>
<comment type="similarity">
    <text evidence="1">Belongs to the sigma-70 factor family. ECF subfamily.</text>
</comment>
<feature type="domain" description="RNA polymerase sigma factor 70 region 4 type 2" evidence="6">
    <location>
        <begin position="183"/>
        <end position="234"/>
    </location>
</feature>
<dbReference type="InterPro" id="IPR036388">
    <property type="entry name" value="WH-like_DNA-bd_sf"/>
</dbReference>
<keyword evidence="5" id="KW-0804">Transcription</keyword>
<proteinExistence type="inferred from homology"/>
<keyword evidence="2" id="KW-0805">Transcription regulation</keyword>
<sequence length="253" mass="28240">MKVDRVSMPRLRWRWDGARPGFTAPAPRPEPEGIRMMADERDDAELVLLASGGDHAALASLFARHRGRLRQVVRLRMDRRLQGRVDPSDVLQEAYLDLAEKLPEFEKKRGAMPFFLWLRLVTIERLLRVHRRHLGAAMRAADREISLHRGALPHASSASLAAQLMGRVTSVSRAAARAELRVLLEGVLERLPPSDREIITLRHFEELSNEEAAALLGLNASAASKRYVRAMLRLKDSLAAIPAFSGSARGLLG</sequence>
<dbReference type="InterPro" id="IPR014284">
    <property type="entry name" value="RNA_pol_sigma-70_dom"/>
</dbReference>
<evidence type="ECO:0000256" key="2">
    <source>
        <dbReference type="ARBA" id="ARBA00023015"/>
    </source>
</evidence>
<accession>A0A518GVT6</accession>
<evidence type="ECO:0000256" key="5">
    <source>
        <dbReference type="ARBA" id="ARBA00023163"/>
    </source>
</evidence>
<keyword evidence="4" id="KW-0238">DNA-binding</keyword>
<dbReference type="Proteomes" id="UP000317835">
    <property type="component" value="Chromosome"/>
</dbReference>
<organism evidence="7 8">
    <name type="scientific">Tautonia plasticadhaerens</name>
    <dbReference type="NCBI Taxonomy" id="2527974"/>
    <lineage>
        <taxon>Bacteria</taxon>
        <taxon>Pseudomonadati</taxon>
        <taxon>Planctomycetota</taxon>
        <taxon>Planctomycetia</taxon>
        <taxon>Isosphaerales</taxon>
        <taxon>Isosphaeraceae</taxon>
        <taxon>Tautonia</taxon>
    </lineage>
</organism>
<gene>
    <name evidence="7" type="primary">sigD</name>
    <name evidence="7" type="ORF">ElP_04960</name>
</gene>
<protein>
    <submittedName>
        <fullName evidence="7">ECF RNA polymerase sigma factor SigD</fullName>
    </submittedName>
</protein>
<name>A0A518GVT6_9BACT</name>
<evidence type="ECO:0000313" key="8">
    <source>
        <dbReference type="Proteomes" id="UP000317835"/>
    </source>
</evidence>
<reference evidence="7 8" key="1">
    <citation type="submission" date="2019-02" db="EMBL/GenBank/DDBJ databases">
        <title>Deep-cultivation of Planctomycetes and their phenomic and genomic characterization uncovers novel biology.</title>
        <authorList>
            <person name="Wiegand S."/>
            <person name="Jogler M."/>
            <person name="Boedeker C."/>
            <person name="Pinto D."/>
            <person name="Vollmers J."/>
            <person name="Rivas-Marin E."/>
            <person name="Kohn T."/>
            <person name="Peeters S.H."/>
            <person name="Heuer A."/>
            <person name="Rast P."/>
            <person name="Oberbeckmann S."/>
            <person name="Bunk B."/>
            <person name="Jeske O."/>
            <person name="Meyerdierks A."/>
            <person name="Storesund J.E."/>
            <person name="Kallscheuer N."/>
            <person name="Luecker S."/>
            <person name="Lage O.M."/>
            <person name="Pohl T."/>
            <person name="Merkel B.J."/>
            <person name="Hornburger P."/>
            <person name="Mueller R.-W."/>
            <person name="Bruemmer F."/>
            <person name="Labrenz M."/>
            <person name="Spormann A.M."/>
            <person name="Op den Camp H."/>
            <person name="Overmann J."/>
            <person name="Amann R."/>
            <person name="Jetten M.S.M."/>
            <person name="Mascher T."/>
            <person name="Medema M.H."/>
            <person name="Devos D.P."/>
            <person name="Kaster A.-K."/>
            <person name="Ovreas L."/>
            <person name="Rohde M."/>
            <person name="Galperin M.Y."/>
            <person name="Jogler C."/>
        </authorList>
    </citation>
    <scope>NUCLEOTIDE SEQUENCE [LARGE SCALE GENOMIC DNA]</scope>
    <source>
        <strain evidence="7 8">ElP</strain>
    </source>
</reference>
<evidence type="ECO:0000256" key="1">
    <source>
        <dbReference type="ARBA" id="ARBA00010641"/>
    </source>
</evidence>
<evidence type="ECO:0000313" key="7">
    <source>
        <dbReference type="EMBL" id="QDV32661.1"/>
    </source>
</evidence>
<dbReference type="InterPro" id="IPR013249">
    <property type="entry name" value="RNA_pol_sigma70_r4_t2"/>
</dbReference>
<evidence type="ECO:0000256" key="3">
    <source>
        <dbReference type="ARBA" id="ARBA00023082"/>
    </source>
</evidence>
<dbReference type="InterPro" id="IPR039425">
    <property type="entry name" value="RNA_pol_sigma-70-like"/>
</dbReference>